<evidence type="ECO:0000259" key="2">
    <source>
        <dbReference type="PROSITE" id="PS50011"/>
    </source>
</evidence>
<dbReference type="CDD" id="cd00192">
    <property type="entry name" value="PTKc"/>
    <property type="match status" value="1"/>
</dbReference>
<keyword evidence="1" id="KW-0547">Nucleotide-binding</keyword>
<dbReference type="PRINTS" id="PR00109">
    <property type="entry name" value="TYRKINASE"/>
</dbReference>
<feature type="domain" description="Protein kinase" evidence="2">
    <location>
        <begin position="1"/>
        <end position="222"/>
    </location>
</feature>
<dbReference type="SMART" id="SM00219">
    <property type="entry name" value="TyrKc"/>
    <property type="match status" value="1"/>
</dbReference>
<evidence type="ECO:0000313" key="4">
    <source>
        <dbReference type="RefSeq" id="XP_019635166.1"/>
    </source>
</evidence>
<organism evidence="3 4">
    <name type="scientific">Branchiostoma belcheri</name>
    <name type="common">Amphioxus</name>
    <dbReference type="NCBI Taxonomy" id="7741"/>
    <lineage>
        <taxon>Eukaryota</taxon>
        <taxon>Metazoa</taxon>
        <taxon>Chordata</taxon>
        <taxon>Cephalochordata</taxon>
        <taxon>Leptocardii</taxon>
        <taxon>Amphioxiformes</taxon>
        <taxon>Branchiostomatidae</taxon>
        <taxon>Branchiostoma</taxon>
    </lineage>
</organism>
<protein>
    <submittedName>
        <fullName evidence="4">Hepatocyte growth factor receptor-like isoform X3</fullName>
    </submittedName>
</protein>
<accession>A0A6P5A001</accession>
<dbReference type="GO" id="GO:0016477">
    <property type="term" value="P:cell migration"/>
    <property type="evidence" value="ECO:0007669"/>
    <property type="project" value="TreeGrafter"/>
</dbReference>
<dbReference type="InterPro" id="IPR001245">
    <property type="entry name" value="Ser-Thr/Tyr_kinase_cat_dom"/>
</dbReference>
<dbReference type="GO" id="GO:0007169">
    <property type="term" value="P:cell surface receptor protein tyrosine kinase signaling pathway"/>
    <property type="evidence" value="ECO:0007669"/>
    <property type="project" value="TreeGrafter"/>
</dbReference>
<dbReference type="OrthoDB" id="3256376at2759"/>
<dbReference type="InterPro" id="IPR011009">
    <property type="entry name" value="Kinase-like_dom_sf"/>
</dbReference>
<dbReference type="InterPro" id="IPR000719">
    <property type="entry name" value="Prot_kinase_dom"/>
</dbReference>
<dbReference type="GO" id="GO:0004714">
    <property type="term" value="F:transmembrane receptor protein tyrosine kinase activity"/>
    <property type="evidence" value="ECO:0007669"/>
    <property type="project" value="TreeGrafter"/>
</dbReference>
<dbReference type="GO" id="GO:0007399">
    <property type="term" value="P:nervous system development"/>
    <property type="evidence" value="ECO:0007669"/>
    <property type="project" value="TreeGrafter"/>
</dbReference>
<dbReference type="GO" id="GO:0005886">
    <property type="term" value="C:plasma membrane"/>
    <property type="evidence" value="ECO:0007669"/>
    <property type="project" value="TreeGrafter"/>
</dbReference>
<dbReference type="PROSITE" id="PS50011">
    <property type="entry name" value="PROTEIN_KINASE_DOM"/>
    <property type="match status" value="1"/>
</dbReference>
<dbReference type="Gene3D" id="1.10.510.10">
    <property type="entry name" value="Transferase(Phosphotransferase) domain 1"/>
    <property type="match status" value="1"/>
</dbReference>
<dbReference type="GO" id="GO:0006909">
    <property type="term" value="P:phagocytosis"/>
    <property type="evidence" value="ECO:0007669"/>
    <property type="project" value="TreeGrafter"/>
</dbReference>
<gene>
    <name evidence="4" type="primary">LOC109478119</name>
</gene>
<dbReference type="InterPro" id="IPR020635">
    <property type="entry name" value="Tyr_kinase_cat_dom"/>
</dbReference>
<dbReference type="Proteomes" id="UP000515135">
    <property type="component" value="Unplaced"/>
</dbReference>
<dbReference type="SUPFAM" id="SSF56112">
    <property type="entry name" value="Protein kinase-like (PK-like)"/>
    <property type="match status" value="1"/>
</dbReference>
<dbReference type="FunFam" id="1.10.510.10:FF:001467">
    <property type="entry name" value="Uncharacterized protein"/>
    <property type="match status" value="1"/>
</dbReference>
<dbReference type="GO" id="GO:0043235">
    <property type="term" value="C:receptor complex"/>
    <property type="evidence" value="ECO:0007669"/>
    <property type="project" value="TreeGrafter"/>
</dbReference>
<dbReference type="RefSeq" id="XP_019635166.1">
    <property type="nucleotide sequence ID" value="XM_019779607.1"/>
</dbReference>
<dbReference type="PROSITE" id="PS00109">
    <property type="entry name" value="PROTEIN_KINASE_TYR"/>
    <property type="match status" value="1"/>
</dbReference>
<dbReference type="GeneID" id="109478119"/>
<dbReference type="PANTHER" id="PTHR24416">
    <property type="entry name" value="TYROSINE-PROTEIN KINASE RECEPTOR"/>
    <property type="match status" value="1"/>
</dbReference>
<reference evidence="4" key="1">
    <citation type="submission" date="2025-08" db="UniProtKB">
        <authorList>
            <consortium name="RefSeq"/>
        </authorList>
    </citation>
    <scope>IDENTIFICATION</scope>
    <source>
        <tissue evidence="4">Gonad</tissue>
    </source>
</reference>
<proteinExistence type="predicted"/>
<keyword evidence="3" id="KW-1185">Reference proteome</keyword>
<sequence>MVSLLQEGLRMIKFNHDNVLELTGICIHGNQAMIVLPYMKHGDLRKYLISKQTLPLLENLRLCLDIARGMAYLSDNDIVHRDLAARNCMLDENLRVKVADFGLCRDVHEKGYYRIQSWEVKLPCKWMAPESHDTYIFDTKTDIWSYGIVLWEIFAAGQTPYPGTPGLSVVQQLREGYRMDRPNKCPIMLYNSVMKQCWLASPLERPNFKEVLRKIEQIHTSFKHRSDFENPAADCQIHSLA</sequence>
<dbReference type="PANTHER" id="PTHR24416:SF564">
    <property type="entry name" value="MACROPHAGE-STIMULATING PROTEIN RECEPTOR"/>
    <property type="match status" value="1"/>
</dbReference>
<dbReference type="PIRSF" id="PIRSF000654">
    <property type="entry name" value="Integrin-linked_kinase"/>
    <property type="match status" value="1"/>
</dbReference>
<evidence type="ECO:0000313" key="3">
    <source>
        <dbReference type="Proteomes" id="UP000515135"/>
    </source>
</evidence>
<dbReference type="Pfam" id="PF07714">
    <property type="entry name" value="PK_Tyr_Ser-Thr"/>
    <property type="match status" value="1"/>
</dbReference>
<dbReference type="GO" id="GO:0005524">
    <property type="term" value="F:ATP binding"/>
    <property type="evidence" value="ECO:0007669"/>
    <property type="project" value="UniProtKB-KW"/>
</dbReference>
<keyword evidence="1" id="KW-0067">ATP-binding</keyword>
<dbReference type="InterPro" id="IPR008266">
    <property type="entry name" value="Tyr_kinase_AS"/>
</dbReference>
<evidence type="ECO:0000256" key="1">
    <source>
        <dbReference type="ARBA" id="ARBA00022840"/>
    </source>
</evidence>
<dbReference type="AlphaFoldDB" id="A0A6P5A001"/>
<name>A0A6P5A001_BRABE</name>
<dbReference type="InterPro" id="IPR050122">
    <property type="entry name" value="RTK"/>
</dbReference>